<feature type="transmembrane region" description="Helical" evidence="5">
    <location>
        <begin position="168"/>
        <end position="189"/>
    </location>
</feature>
<feature type="transmembrane region" description="Helical" evidence="5">
    <location>
        <begin position="132"/>
        <end position="156"/>
    </location>
</feature>
<proteinExistence type="predicted"/>
<dbReference type="GO" id="GO:0016020">
    <property type="term" value="C:membrane"/>
    <property type="evidence" value="ECO:0007669"/>
    <property type="project" value="UniProtKB-SubCell"/>
</dbReference>
<evidence type="ECO:0000256" key="2">
    <source>
        <dbReference type="ARBA" id="ARBA00022692"/>
    </source>
</evidence>
<dbReference type="EMBL" id="JACEGA010000001">
    <property type="protein sequence ID" value="MBB2184061.1"/>
    <property type="molecule type" value="Genomic_DNA"/>
</dbReference>
<dbReference type="Pfam" id="PF04893">
    <property type="entry name" value="Yip1"/>
    <property type="match status" value="1"/>
</dbReference>
<keyword evidence="3 5" id="KW-1133">Transmembrane helix</keyword>
<keyword evidence="4 5" id="KW-0472">Membrane</keyword>
<dbReference type="InterPro" id="IPR006977">
    <property type="entry name" value="Yip1_dom"/>
</dbReference>
<feature type="domain" description="Yip1" evidence="6">
    <location>
        <begin position="12"/>
        <end position="182"/>
    </location>
</feature>
<evidence type="ECO:0000256" key="3">
    <source>
        <dbReference type="ARBA" id="ARBA00022989"/>
    </source>
</evidence>
<keyword evidence="8" id="KW-1185">Reference proteome</keyword>
<comment type="subcellular location">
    <subcellularLocation>
        <location evidence="1">Membrane</location>
        <topology evidence="1">Multi-pass membrane protein</topology>
    </subcellularLocation>
</comment>
<evidence type="ECO:0000256" key="5">
    <source>
        <dbReference type="SAM" id="Phobius"/>
    </source>
</evidence>
<sequence>MSKKEKLLYPFYVITHPFEGFYEIRHRGKGSVRLALLLVLLFGLSFSINRRYASFVVNPVNPLSVNSLVEIMGLFVVVLLLATANWSITCLMEGEGRFKDIVTVIGYSMLPMVLTYIPATIISWFIAADEEAIYYLLTTLPILYFAILLLIGIMVIHNFGLGKTIATILFSLIAFILIIFVILLMFSLVQQVMLFLRSAYDELILRV</sequence>
<evidence type="ECO:0000256" key="1">
    <source>
        <dbReference type="ARBA" id="ARBA00004141"/>
    </source>
</evidence>
<accession>A0A839K5W8</accession>
<dbReference type="RefSeq" id="WP_228353659.1">
    <property type="nucleotide sequence ID" value="NZ_JACEGA010000001.1"/>
</dbReference>
<comment type="caution">
    <text evidence="7">The sequence shown here is derived from an EMBL/GenBank/DDBJ whole genome shotgun (WGS) entry which is preliminary data.</text>
</comment>
<feature type="transmembrane region" description="Helical" evidence="5">
    <location>
        <begin position="104"/>
        <end position="126"/>
    </location>
</feature>
<dbReference type="Proteomes" id="UP000574276">
    <property type="component" value="Unassembled WGS sequence"/>
</dbReference>
<keyword evidence="2 5" id="KW-0812">Transmembrane</keyword>
<evidence type="ECO:0000313" key="7">
    <source>
        <dbReference type="EMBL" id="MBB2184061.1"/>
    </source>
</evidence>
<evidence type="ECO:0000256" key="4">
    <source>
        <dbReference type="ARBA" id="ARBA00023136"/>
    </source>
</evidence>
<evidence type="ECO:0000259" key="6">
    <source>
        <dbReference type="Pfam" id="PF04893"/>
    </source>
</evidence>
<reference evidence="7 8" key="1">
    <citation type="submission" date="2020-07" db="EMBL/GenBank/DDBJ databases">
        <title>Characterization and genome sequencing of isolate MD1, a novel member within the family Lachnospiraceae.</title>
        <authorList>
            <person name="Rettenmaier R."/>
            <person name="Di Bello L."/>
            <person name="Zinser C."/>
            <person name="Scheitz K."/>
            <person name="Liebl W."/>
            <person name="Zverlov V."/>
        </authorList>
    </citation>
    <scope>NUCLEOTIDE SEQUENCE [LARGE SCALE GENOMIC DNA]</scope>
    <source>
        <strain evidence="7 8">MD1</strain>
    </source>
</reference>
<organism evidence="7 8">
    <name type="scientific">Variimorphobacter saccharofermentans</name>
    <dbReference type="NCBI Taxonomy" id="2755051"/>
    <lineage>
        <taxon>Bacteria</taxon>
        <taxon>Bacillati</taxon>
        <taxon>Bacillota</taxon>
        <taxon>Clostridia</taxon>
        <taxon>Lachnospirales</taxon>
        <taxon>Lachnospiraceae</taxon>
        <taxon>Variimorphobacter</taxon>
    </lineage>
</organism>
<protein>
    <submittedName>
        <fullName evidence="7">YIP1 family protein</fullName>
    </submittedName>
</protein>
<gene>
    <name evidence="7" type="ORF">H0486_14365</name>
</gene>
<name>A0A839K5W8_9FIRM</name>
<feature type="transmembrane region" description="Helical" evidence="5">
    <location>
        <begin position="31"/>
        <end position="48"/>
    </location>
</feature>
<evidence type="ECO:0000313" key="8">
    <source>
        <dbReference type="Proteomes" id="UP000574276"/>
    </source>
</evidence>
<feature type="transmembrane region" description="Helical" evidence="5">
    <location>
        <begin position="68"/>
        <end position="92"/>
    </location>
</feature>
<dbReference type="AlphaFoldDB" id="A0A839K5W8"/>